<evidence type="ECO:0000313" key="3">
    <source>
        <dbReference type="EMBL" id="MCR8874684.1"/>
    </source>
</evidence>
<dbReference type="GO" id="GO:0003677">
    <property type="term" value="F:DNA binding"/>
    <property type="evidence" value="ECO:0007669"/>
    <property type="project" value="UniProtKB-KW"/>
</dbReference>
<reference evidence="3 4" key="1">
    <citation type="submission" date="2022-08" db="EMBL/GenBank/DDBJ databases">
        <authorList>
            <person name="Zeman M."/>
            <person name="Kubasova T."/>
        </authorList>
    </citation>
    <scope>NUCLEOTIDE SEQUENCE [LARGE SCALE GENOMIC DNA]</scope>
    <source>
        <strain evidence="3 4">ET62</strain>
    </source>
</reference>
<comment type="caution">
    <text evidence="3">The sequence shown here is derived from an EMBL/GenBank/DDBJ whole genome shotgun (WGS) entry which is preliminary data.</text>
</comment>
<evidence type="ECO:0000313" key="4">
    <source>
        <dbReference type="Proteomes" id="UP001204579"/>
    </source>
</evidence>
<dbReference type="InterPro" id="IPR041607">
    <property type="entry name" value="HU-HIG"/>
</dbReference>
<dbReference type="RefSeq" id="WP_018709641.1">
    <property type="nucleotide sequence ID" value="NZ_CALULB010000009.1"/>
</dbReference>
<gene>
    <name evidence="3" type="ORF">NW209_11790</name>
</gene>
<keyword evidence="4" id="KW-1185">Reference proteome</keyword>
<keyword evidence="1" id="KW-0238">DNA-binding</keyword>
<evidence type="ECO:0000256" key="1">
    <source>
        <dbReference type="ARBA" id="ARBA00023125"/>
    </source>
</evidence>
<feature type="domain" description="HU" evidence="2">
    <location>
        <begin position="1"/>
        <end position="121"/>
    </location>
</feature>
<dbReference type="SUPFAM" id="SSF47729">
    <property type="entry name" value="IHF-like DNA-binding proteins"/>
    <property type="match status" value="1"/>
</dbReference>
<sequence>MEAKYDFLQVPQPKSTDEPPVLYPKLVSNGTVTFRELAGRIAESSTFKEGTILGVQEELEKWMLYYLAHGYRVELGTIGTATATLKADRTVYKEEGIHAQSIRFDKVKIQVSKGFSRRCQGDLVRAPLAFKFGASSSELNEEARFGLLQQYLKEHTFISRTTYGELTGLLKTKAWSDLNRWVKEGRLVTRGRAPHKVYLLAT</sequence>
<dbReference type="InterPro" id="IPR010992">
    <property type="entry name" value="IHF-like_DNA-bd_dom_sf"/>
</dbReference>
<proteinExistence type="predicted"/>
<organism evidence="3 4">
    <name type="scientific">Phocaeicola barnesiae</name>
    <dbReference type="NCBI Taxonomy" id="376804"/>
    <lineage>
        <taxon>Bacteria</taxon>
        <taxon>Pseudomonadati</taxon>
        <taxon>Bacteroidota</taxon>
        <taxon>Bacteroidia</taxon>
        <taxon>Bacteroidales</taxon>
        <taxon>Bacteroidaceae</taxon>
        <taxon>Phocaeicola</taxon>
    </lineage>
</organism>
<evidence type="ECO:0000259" key="2">
    <source>
        <dbReference type="Pfam" id="PF18291"/>
    </source>
</evidence>
<dbReference type="AlphaFoldDB" id="A0AAW5N9Q7"/>
<dbReference type="GeneID" id="82442181"/>
<accession>A0AAW5N9Q7</accession>
<protein>
    <submittedName>
        <fullName evidence="3">DsbA family protein</fullName>
    </submittedName>
</protein>
<name>A0AAW5N9Q7_9BACT</name>
<dbReference type="Pfam" id="PF18291">
    <property type="entry name" value="HU-HIG"/>
    <property type="match status" value="1"/>
</dbReference>
<dbReference type="Proteomes" id="UP001204579">
    <property type="component" value="Unassembled WGS sequence"/>
</dbReference>
<dbReference type="EMBL" id="JANRHJ010000013">
    <property type="protein sequence ID" value="MCR8874684.1"/>
    <property type="molecule type" value="Genomic_DNA"/>
</dbReference>